<proteinExistence type="predicted"/>
<dbReference type="AlphaFoldDB" id="A0A8H6MA81"/>
<keyword evidence="3" id="KW-1185">Reference proteome</keyword>
<name>A0A8H6MA81_9AGAR</name>
<dbReference type="OrthoDB" id="10285539at2759"/>
<protein>
    <submittedName>
        <fullName evidence="2">Uncharacterized protein</fullName>
    </submittedName>
</protein>
<dbReference type="Proteomes" id="UP000521943">
    <property type="component" value="Unassembled WGS sequence"/>
</dbReference>
<evidence type="ECO:0000313" key="3">
    <source>
        <dbReference type="Proteomes" id="UP000521943"/>
    </source>
</evidence>
<sequence>MAQKQQLSTGRSSVFNTGLFPRIFRQQTWSSRPPNSARSLPIYVLSHAMQVGENGTAHPANLSVQIDKAPAPRVLESKSLTTGRTAEDTLNRPPQSCTMAIPGHFPQDVIRHILQMLIDLLQESDSVSVRFLEEVGTTVKSRRYTHTVLPQQGSPFPFLYLGLGPTYPALPWFSFETGRLIPRPGSAGASASCPTSAQGPRVQLPLALLRFSSVCAYWRFTCHSAPSIFSHLVIQIPLARGKPSAAFAKGHYNLCRLFLSRLSSPGPLSLVIRAGEGPKQDNWRIVDTRTELAKLVVACIKERGRWRELEVVELGDRFMLQLLFGVEGADTEKTLTILPSPNQTDTPLSVFPVPLSNPMPPAPCLERLILHIDRIIPQSRAMDGQEWSAIQEGMVLNLMRQFPRALPLLTYLQVDIDQVDKSFVEPFLASVANIYLPRSFPRTMKGEMEWNTIGNLRSGEEAHDWKGVEAPYSRWREKFMKDVRQRIPRVADPPATSIASLWVTASKSRPDSEEEFNAPAGLPDVNWGVGGRGS</sequence>
<comment type="caution">
    <text evidence="2">The sequence shown here is derived from an EMBL/GenBank/DDBJ whole genome shotgun (WGS) entry which is preliminary data.</text>
</comment>
<accession>A0A8H6MA81</accession>
<evidence type="ECO:0000313" key="2">
    <source>
        <dbReference type="EMBL" id="KAF6757776.1"/>
    </source>
</evidence>
<feature type="region of interest" description="Disordered" evidence="1">
    <location>
        <begin position="509"/>
        <end position="534"/>
    </location>
</feature>
<reference evidence="2 3" key="1">
    <citation type="submission" date="2020-07" db="EMBL/GenBank/DDBJ databases">
        <title>Comparative genomics of pyrophilous fungi reveals a link between fire events and developmental genes.</title>
        <authorList>
            <consortium name="DOE Joint Genome Institute"/>
            <person name="Steindorff A.S."/>
            <person name="Carver A."/>
            <person name="Calhoun S."/>
            <person name="Stillman K."/>
            <person name="Liu H."/>
            <person name="Lipzen A."/>
            <person name="Pangilinan J."/>
            <person name="Labutti K."/>
            <person name="Bruns T.D."/>
            <person name="Grigoriev I.V."/>
        </authorList>
    </citation>
    <scope>NUCLEOTIDE SEQUENCE [LARGE SCALE GENOMIC DNA]</scope>
    <source>
        <strain evidence="2 3">CBS 144469</strain>
    </source>
</reference>
<evidence type="ECO:0000256" key="1">
    <source>
        <dbReference type="SAM" id="MobiDB-lite"/>
    </source>
</evidence>
<gene>
    <name evidence="2" type="ORF">DFP72DRAFT_890635</name>
</gene>
<organism evidence="2 3">
    <name type="scientific">Ephemerocybe angulata</name>
    <dbReference type="NCBI Taxonomy" id="980116"/>
    <lineage>
        <taxon>Eukaryota</taxon>
        <taxon>Fungi</taxon>
        <taxon>Dikarya</taxon>
        <taxon>Basidiomycota</taxon>
        <taxon>Agaricomycotina</taxon>
        <taxon>Agaricomycetes</taxon>
        <taxon>Agaricomycetidae</taxon>
        <taxon>Agaricales</taxon>
        <taxon>Agaricineae</taxon>
        <taxon>Psathyrellaceae</taxon>
        <taxon>Ephemerocybe</taxon>
    </lineage>
</organism>
<dbReference type="EMBL" id="JACGCI010000021">
    <property type="protein sequence ID" value="KAF6757776.1"/>
    <property type="molecule type" value="Genomic_DNA"/>
</dbReference>